<protein>
    <recommendedName>
        <fullName evidence="6">Secreted protein</fullName>
    </recommendedName>
</protein>
<dbReference type="Proteomes" id="UP000195877">
    <property type="component" value="Chromosome 1"/>
</dbReference>
<organism evidence="3 5">
    <name type="scientific">Xanthomonas fragariae</name>
    <dbReference type="NCBI Taxonomy" id="48664"/>
    <lineage>
        <taxon>Bacteria</taxon>
        <taxon>Pseudomonadati</taxon>
        <taxon>Pseudomonadota</taxon>
        <taxon>Gammaproteobacteria</taxon>
        <taxon>Lysobacterales</taxon>
        <taxon>Lysobacteraceae</taxon>
        <taxon>Xanthomonas</taxon>
    </lineage>
</organism>
<evidence type="ECO:0000313" key="5">
    <source>
        <dbReference type="Proteomes" id="UP000195953"/>
    </source>
</evidence>
<evidence type="ECO:0008006" key="6">
    <source>
        <dbReference type="Google" id="ProtNLM"/>
    </source>
</evidence>
<feature type="chain" id="PRO_5013029067" description="Secreted protein" evidence="1">
    <location>
        <begin position="24"/>
        <end position="102"/>
    </location>
</feature>
<evidence type="ECO:0000313" key="4">
    <source>
        <dbReference type="Proteomes" id="UP000195877"/>
    </source>
</evidence>
<sequence length="102" mass="11437">MARQSSMRSLILAAMLFNGPVLATVVDVDKPYKPQVVKVAQVRADLAHREKCSRISQEERAKVTASLDWIEAVLEAQPDVQRRYSQTNWQPSATIRSSPPAF</sequence>
<evidence type="ECO:0000313" key="3">
    <source>
        <dbReference type="EMBL" id="SMR01802.1"/>
    </source>
</evidence>
<gene>
    <name evidence="3" type="ORF">PD5205_00482</name>
    <name evidence="2" type="ORF">PD885_03527</name>
</gene>
<name>A0A1Y6GXW7_9XANT</name>
<dbReference type="AlphaFoldDB" id="A0A1Y6GXW7"/>
<accession>A0A1Y6GXW7</accession>
<feature type="signal peptide" evidence="1">
    <location>
        <begin position="1"/>
        <end position="23"/>
    </location>
</feature>
<evidence type="ECO:0000313" key="2">
    <source>
        <dbReference type="EMBL" id="SMR00748.1"/>
    </source>
</evidence>
<reference evidence="3 5" key="2">
    <citation type="submission" date="2017-05" db="EMBL/GenBank/DDBJ databases">
        <authorList>
            <person name="Song R."/>
            <person name="Chenine A.L."/>
            <person name="Ruprecht R.M."/>
        </authorList>
    </citation>
    <scope>NUCLEOTIDE SEQUENCE [LARGE SCALE GENOMIC DNA]</scope>
    <source>
        <strain evidence="3">PD5205</strain>
    </source>
</reference>
<keyword evidence="4" id="KW-1185">Reference proteome</keyword>
<dbReference type="Proteomes" id="UP000195953">
    <property type="component" value="Chromosome 1"/>
</dbReference>
<keyword evidence="1" id="KW-0732">Signal</keyword>
<proteinExistence type="predicted"/>
<reference evidence="2 4" key="1">
    <citation type="submission" date="2017-05" db="EMBL/GenBank/DDBJ databases">
        <authorList>
            <person name="Blom J."/>
        </authorList>
    </citation>
    <scope>NUCLEOTIDE SEQUENCE [LARGE SCALE GENOMIC DNA]</scope>
    <source>
        <strain evidence="2">PD885</strain>
    </source>
</reference>
<dbReference type="EMBL" id="LT853885">
    <property type="protein sequence ID" value="SMR01802.1"/>
    <property type="molecule type" value="Genomic_DNA"/>
</dbReference>
<evidence type="ECO:0000256" key="1">
    <source>
        <dbReference type="SAM" id="SignalP"/>
    </source>
</evidence>
<dbReference type="EMBL" id="LT853882">
    <property type="protein sequence ID" value="SMR00748.1"/>
    <property type="molecule type" value="Genomic_DNA"/>
</dbReference>